<evidence type="ECO:0000256" key="2">
    <source>
        <dbReference type="SAM" id="MobiDB-lite"/>
    </source>
</evidence>
<gene>
    <name evidence="3" type="ORF">CUNI_LOCUS2053</name>
</gene>
<feature type="compositionally biased region" description="Basic and acidic residues" evidence="2">
    <location>
        <begin position="43"/>
        <end position="70"/>
    </location>
</feature>
<feature type="coiled-coil region" evidence="1">
    <location>
        <begin position="199"/>
        <end position="226"/>
    </location>
</feature>
<comment type="caution">
    <text evidence="3">The sequence shown here is derived from an EMBL/GenBank/DDBJ whole genome shotgun (WGS) entry which is preliminary data.</text>
</comment>
<dbReference type="Proteomes" id="UP000678393">
    <property type="component" value="Unassembled WGS sequence"/>
</dbReference>
<dbReference type="EMBL" id="CAJHNH020000265">
    <property type="protein sequence ID" value="CAG5116495.1"/>
    <property type="molecule type" value="Genomic_DNA"/>
</dbReference>
<feature type="compositionally biased region" description="Acidic residues" evidence="2">
    <location>
        <begin position="32"/>
        <end position="42"/>
    </location>
</feature>
<reference evidence="3" key="1">
    <citation type="submission" date="2021-04" db="EMBL/GenBank/DDBJ databases">
        <authorList>
            <consortium name="Molecular Ecology Group"/>
        </authorList>
    </citation>
    <scope>NUCLEOTIDE SEQUENCE</scope>
</reference>
<proteinExistence type="predicted"/>
<keyword evidence="4" id="KW-1185">Reference proteome</keyword>
<evidence type="ECO:0000256" key="1">
    <source>
        <dbReference type="SAM" id="Coils"/>
    </source>
</evidence>
<keyword evidence="1" id="KW-0175">Coiled coil</keyword>
<feature type="non-terminal residue" evidence="3">
    <location>
        <position position="226"/>
    </location>
</feature>
<evidence type="ECO:0000313" key="4">
    <source>
        <dbReference type="Proteomes" id="UP000678393"/>
    </source>
</evidence>
<name>A0A8S3YLT3_9EUPU</name>
<organism evidence="3 4">
    <name type="scientific">Candidula unifasciata</name>
    <dbReference type="NCBI Taxonomy" id="100452"/>
    <lineage>
        <taxon>Eukaryota</taxon>
        <taxon>Metazoa</taxon>
        <taxon>Spiralia</taxon>
        <taxon>Lophotrochozoa</taxon>
        <taxon>Mollusca</taxon>
        <taxon>Gastropoda</taxon>
        <taxon>Heterobranchia</taxon>
        <taxon>Euthyneura</taxon>
        <taxon>Panpulmonata</taxon>
        <taxon>Eupulmonata</taxon>
        <taxon>Stylommatophora</taxon>
        <taxon>Helicina</taxon>
        <taxon>Helicoidea</taxon>
        <taxon>Geomitridae</taxon>
        <taxon>Candidula</taxon>
    </lineage>
</organism>
<feature type="region of interest" description="Disordered" evidence="2">
    <location>
        <begin position="1"/>
        <end position="111"/>
    </location>
</feature>
<evidence type="ECO:0000313" key="3">
    <source>
        <dbReference type="EMBL" id="CAG5116495.1"/>
    </source>
</evidence>
<dbReference type="OrthoDB" id="6160426at2759"/>
<accession>A0A8S3YLT3</accession>
<sequence length="226" mass="24737">MSSKRKNTPTKLSKDSLVNEQPSLSLSSSLQTEEEDADNVDCDSDHTDEDRVDSRGTGDIDEAYLQREADTGTNISHGDKPDCLDLGADSLVQSQSRQESDSESDAGDLQSDLFVDTNCQSSLRASSPSKLCLSSSPSILGTVMQYNSQRRSMESVLKRLNSKVPDTSVDMAGDVSEDFNHSPKVMDTVQAVLAGEATLSEKERQISEMISHLQNIRENLSKQKDQ</sequence>
<dbReference type="AlphaFoldDB" id="A0A8S3YLT3"/>
<protein>
    <submittedName>
        <fullName evidence="3">Uncharacterized protein</fullName>
    </submittedName>
</protein>